<protein>
    <submittedName>
        <fullName evidence="8">Efflux RND transporter periplasmic adaptor subunit</fullName>
    </submittedName>
</protein>
<dbReference type="SUPFAM" id="SSF111369">
    <property type="entry name" value="HlyD-like secretion proteins"/>
    <property type="match status" value="1"/>
</dbReference>
<dbReference type="PANTHER" id="PTHR30097:SF15">
    <property type="entry name" value="CATION EFFLUX SYSTEM PROTEIN CUSB"/>
    <property type="match status" value="1"/>
</dbReference>
<keyword evidence="9" id="KW-1185">Reference proteome</keyword>
<evidence type="ECO:0000256" key="3">
    <source>
        <dbReference type="SAM" id="MobiDB-lite"/>
    </source>
</evidence>
<evidence type="ECO:0000313" key="8">
    <source>
        <dbReference type="EMBL" id="MFC3674044.1"/>
    </source>
</evidence>
<sequence>MKNSHFLVVGVAATLTAAAAGYWAGNNHPIATRVTETTRPPAAISDTTAATATSPATENKPLYYRNPMGLPDVSPVPKKDSMGMDYIPVYQREAAGNAGTVTINPERVQNLGVRTEPAERRNLMRPVRASATVQFDERRQMDVTTKFEGWIEKLPVAATGAPVKAGQTLTLIYSPALVQAQEEYLIAKRLRDGTQQGDPGQIDADRLVAGALLRLRNLDVPKTVLDRLTKEGTVSRQIPLLSPVQGIVLEKAAVEGMRLMPGERLYRLVDDREVWVMADVFEQDLGLVKPGDSVNFTVNAYPGRRYSGRVDYIYPGLNAETRTAKVRIEVPNPDGALKIDMYATVELQTAAAIDAITVPQSAVLDTGNRQVVLVDRGGGRYEPREVQLGAHGDGYVTILQGLAEHEPVVVSANFLIDAESNIKAALSRFTEGNGNVEVTK</sequence>
<dbReference type="InterPro" id="IPR051909">
    <property type="entry name" value="MFP_Cation_Efflux"/>
</dbReference>
<comment type="caution">
    <text evidence="8">The sequence shown here is derived from an EMBL/GenBank/DDBJ whole genome shotgun (WGS) entry which is preliminary data.</text>
</comment>
<dbReference type="PANTHER" id="PTHR30097">
    <property type="entry name" value="CATION EFFLUX SYSTEM PROTEIN CUSB"/>
    <property type="match status" value="1"/>
</dbReference>
<proteinExistence type="inferred from homology"/>
<dbReference type="Gene3D" id="2.40.30.170">
    <property type="match status" value="1"/>
</dbReference>
<evidence type="ECO:0000256" key="4">
    <source>
        <dbReference type="SAM" id="SignalP"/>
    </source>
</evidence>
<dbReference type="InterPro" id="IPR006143">
    <property type="entry name" value="RND_pump_MFP"/>
</dbReference>
<dbReference type="NCBIfam" id="TIGR01730">
    <property type="entry name" value="RND_mfp"/>
    <property type="match status" value="1"/>
</dbReference>
<feature type="compositionally biased region" description="Low complexity" evidence="3">
    <location>
        <begin position="45"/>
        <end position="57"/>
    </location>
</feature>
<keyword evidence="4" id="KW-0732">Signal</keyword>
<keyword evidence="2" id="KW-0813">Transport</keyword>
<dbReference type="Proteomes" id="UP001595711">
    <property type="component" value="Unassembled WGS sequence"/>
</dbReference>
<organism evidence="8 9">
    <name type="scientific">Ferrovibrio xuzhouensis</name>
    <dbReference type="NCBI Taxonomy" id="1576914"/>
    <lineage>
        <taxon>Bacteria</taxon>
        <taxon>Pseudomonadati</taxon>
        <taxon>Pseudomonadota</taxon>
        <taxon>Alphaproteobacteria</taxon>
        <taxon>Rhodospirillales</taxon>
        <taxon>Rhodospirillaceae</taxon>
        <taxon>Ferrovibrio</taxon>
    </lineage>
</organism>
<evidence type="ECO:0000259" key="6">
    <source>
        <dbReference type="Pfam" id="PF25954"/>
    </source>
</evidence>
<accession>A0ABV7VA30</accession>
<comment type="similarity">
    <text evidence="1">Belongs to the membrane fusion protein (MFP) (TC 8.A.1) family.</text>
</comment>
<reference evidence="9" key="1">
    <citation type="journal article" date="2019" name="Int. J. Syst. Evol. Microbiol.">
        <title>The Global Catalogue of Microorganisms (GCM) 10K type strain sequencing project: providing services to taxonomists for standard genome sequencing and annotation.</title>
        <authorList>
            <consortium name="The Broad Institute Genomics Platform"/>
            <consortium name="The Broad Institute Genome Sequencing Center for Infectious Disease"/>
            <person name="Wu L."/>
            <person name="Ma J."/>
        </authorList>
    </citation>
    <scope>NUCLEOTIDE SEQUENCE [LARGE SCALE GENOMIC DNA]</scope>
    <source>
        <strain evidence="9">KCTC 42182</strain>
    </source>
</reference>
<dbReference type="EMBL" id="JBHRYJ010000001">
    <property type="protein sequence ID" value="MFC3674044.1"/>
    <property type="molecule type" value="Genomic_DNA"/>
</dbReference>
<dbReference type="InterPro" id="IPR058649">
    <property type="entry name" value="CzcB_C"/>
</dbReference>
<dbReference type="Gene3D" id="2.40.420.20">
    <property type="match status" value="1"/>
</dbReference>
<dbReference type="InterPro" id="IPR058790">
    <property type="entry name" value="BSH_CusB"/>
</dbReference>
<name>A0ABV7VA30_9PROT</name>
<dbReference type="RefSeq" id="WP_379720270.1">
    <property type="nucleotide sequence ID" value="NZ_JBHRYJ010000001.1"/>
</dbReference>
<dbReference type="InterPro" id="IPR058792">
    <property type="entry name" value="Beta-barrel_RND_2"/>
</dbReference>
<feature type="signal peptide" evidence="4">
    <location>
        <begin position="1"/>
        <end position="19"/>
    </location>
</feature>
<dbReference type="Gene3D" id="6.10.140.730">
    <property type="match status" value="1"/>
</dbReference>
<evidence type="ECO:0000313" key="9">
    <source>
        <dbReference type="Proteomes" id="UP001595711"/>
    </source>
</evidence>
<gene>
    <name evidence="8" type="ORF">ACFOOQ_00725</name>
</gene>
<evidence type="ECO:0000259" key="5">
    <source>
        <dbReference type="Pfam" id="PF25919"/>
    </source>
</evidence>
<evidence type="ECO:0000256" key="1">
    <source>
        <dbReference type="ARBA" id="ARBA00009477"/>
    </source>
</evidence>
<dbReference type="Pfam" id="PF25954">
    <property type="entry name" value="Beta-barrel_RND_2"/>
    <property type="match status" value="1"/>
</dbReference>
<feature type="chain" id="PRO_5045888037" evidence="4">
    <location>
        <begin position="20"/>
        <end position="440"/>
    </location>
</feature>
<evidence type="ECO:0000256" key="2">
    <source>
        <dbReference type="ARBA" id="ARBA00022448"/>
    </source>
</evidence>
<feature type="domain" description="CusB-like beta-barrel" evidence="6">
    <location>
        <begin position="273"/>
        <end position="350"/>
    </location>
</feature>
<feature type="region of interest" description="Disordered" evidence="3">
    <location>
        <begin position="45"/>
        <end position="68"/>
    </location>
</feature>
<dbReference type="Pfam" id="PF25975">
    <property type="entry name" value="CzcB_C"/>
    <property type="match status" value="1"/>
</dbReference>
<evidence type="ECO:0000259" key="7">
    <source>
        <dbReference type="Pfam" id="PF25975"/>
    </source>
</evidence>
<feature type="domain" description="CusB-like barrel-sandwich hybrid" evidence="5">
    <location>
        <begin position="143"/>
        <end position="268"/>
    </location>
</feature>
<feature type="domain" description="CzcB-like C-terminal circularly permuted SH3-like" evidence="7">
    <location>
        <begin position="356"/>
        <end position="416"/>
    </location>
</feature>
<dbReference type="Pfam" id="PF25919">
    <property type="entry name" value="BSH_CusB"/>
    <property type="match status" value="1"/>
</dbReference>